<dbReference type="AlphaFoldDB" id="A0A6L3NDP1"/>
<feature type="non-terminal residue" evidence="2">
    <location>
        <position position="1"/>
    </location>
</feature>
<dbReference type="EMBL" id="VZOL01000416">
    <property type="protein sequence ID" value="KAB0659427.1"/>
    <property type="molecule type" value="Genomic_DNA"/>
</dbReference>
<accession>A0A6L3NDP1</accession>
<protein>
    <submittedName>
        <fullName evidence="2">Cobyric acid synthase CobQ</fullName>
    </submittedName>
</protein>
<proteinExistence type="predicted"/>
<evidence type="ECO:0000313" key="2">
    <source>
        <dbReference type="EMBL" id="KAB0659427.1"/>
    </source>
</evidence>
<organism evidence="2 3">
    <name type="scientific">Burkholderia territorii</name>
    <dbReference type="NCBI Taxonomy" id="1503055"/>
    <lineage>
        <taxon>Bacteria</taxon>
        <taxon>Pseudomonadati</taxon>
        <taxon>Pseudomonadota</taxon>
        <taxon>Betaproteobacteria</taxon>
        <taxon>Burkholderiales</taxon>
        <taxon>Burkholderiaceae</taxon>
        <taxon>Burkholderia</taxon>
        <taxon>Burkholderia cepacia complex</taxon>
    </lineage>
</organism>
<dbReference type="PANTHER" id="PTHR21343:SF1">
    <property type="entry name" value="COBYRIC ACID SYNTHASE"/>
    <property type="match status" value="1"/>
</dbReference>
<sequence>PGGVRSDGARSADGQILATYVHGLFDAPDACAALLAWAGLDRAERIDYPALREASLERLADSFAEHLDLRALYAEFR</sequence>
<gene>
    <name evidence="2" type="ORF">F7R13_23405</name>
</gene>
<evidence type="ECO:0000256" key="1">
    <source>
        <dbReference type="ARBA" id="ARBA00022962"/>
    </source>
</evidence>
<reference evidence="2 3" key="1">
    <citation type="submission" date="2019-09" db="EMBL/GenBank/DDBJ databases">
        <title>Draft genome sequences of 48 bacterial type strains from the CCUG.</title>
        <authorList>
            <person name="Tunovic T."/>
            <person name="Pineiro-Iglesias B."/>
            <person name="Unosson C."/>
            <person name="Inganas E."/>
            <person name="Ohlen M."/>
            <person name="Cardew S."/>
            <person name="Jensie-Markopoulos S."/>
            <person name="Salva-Serra F."/>
            <person name="Jaen-Luchoro D."/>
            <person name="Karlsson R."/>
            <person name="Svensson-Stadler L."/>
            <person name="Chun J."/>
            <person name="Moore E."/>
        </authorList>
    </citation>
    <scope>NUCLEOTIDE SEQUENCE [LARGE SCALE GENOMIC DNA]</scope>
    <source>
        <strain evidence="2 3">CCUG 65687</strain>
    </source>
</reference>
<comment type="caution">
    <text evidence="2">The sequence shown here is derived from an EMBL/GenBank/DDBJ whole genome shotgun (WGS) entry which is preliminary data.</text>
</comment>
<keyword evidence="1" id="KW-0315">Glutamine amidotransferase</keyword>
<evidence type="ECO:0000313" key="3">
    <source>
        <dbReference type="Proteomes" id="UP000473571"/>
    </source>
</evidence>
<dbReference type="Proteomes" id="UP000473571">
    <property type="component" value="Unassembled WGS sequence"/>
</dbReference>
<dbReference type="PANTHER" id="PTHR21343">
    <property type="entry name" value="DETHIOBIOTIN SYNTHETASE"/>
    <property type="match status" value="1"/>
</dbReference>
<name>A0A6L3NDP1_9BURK</name>